<dbReference type="InterPro" id="IPR000866">
    <property type="entry name" value="AhpC/TSA"/>
</dbReference>
<evidence type="ECO:0000256" key="6">
    <source>
        <dbReference type="ARBA" id="ARBA00023157"/>
    </source>
</evidence>
<dbReference type="GO" id="GO:0034599">
    <property type="term" value="P:cellular response to oxidative stress"/>
    <property type="evidence" value="ECO:0007669"/>
    <property type="project" value="TreeGrafter"/>
</dbReference>
<keyword evidence="7" id="KW-0676">Redox-active center</keyword>
<organism evidence="13 14">
    <name type="scientific">Rhodopseudomonas palustris</name>
    <dbReference type="NCBI Taxonomy" id="1076"/>
    <lineage>
        <taxon>Bacteria</taxon>
        <taxon>Pseudomonadati</taxon>
        <taxon>Pseudomonadota</taxon>
        <taxon>Alphaproteobacteria</taxon>
        <taxon>Hyphomicrobiales</taxon>
        <taxon>Nitrobacteraceae</taxon>
        <taxon>Rhodopseudomonas</taxon>
    </lineage>
</organism>
<keyword evidence="4" id="KW-0049">Antioxidant</keyword>
<evidence type="ECO:0000256" key="11">
    <source>
        <dbReference type="ARBA" id="ARBA00049091"/>
    </source>
</evidence>
<dbReference type="GO" id="GO:0045454">
    <property type="term" value="P:cell redox homeostasis"/>
    <property type="evidence" value="ECO:0007669"/>
    <property type="project" value="TreeGrafter"/>
</dbReference>
<gene>
    <name evidence="13" type="ORF">OO17_01125</name>
</gene>
<dbReference type="EMBL" id="JXXE01000023">
    <property type="protein sequence ID" value="KIZ48027.1"/>
    <property type="molecule type" value="Genomic_DNA"/>
</dbReference>
<evidence type="ECO:0000256" key="1">
    <source>
        <dbReference type="ARBA" id="ARBA00003330"/>
    </source>
</evidence>
<dbReference type="CDD" id="cd02970">
    <property type="entry name" value="PRX_like2"/>
    <property type="match status" value="1"/>
</dbReference>
<dbReference type="PATRIC" id="fig|1076.23.peg.1758"/>
<protein>
    <recommendedName>
        <fullName evidence="2">thioredoxin-dependent peroxiredoxin</fullName>
        <ecNumber evidence="2">1.11.1.24</ecNumber>
    </recommendedName>
    <alternativeName>
        <fullName evidence="8">Thioredoxin peroxidase</fullName>
    </alternativeName>
    <alternativeName>
        <fullName evidence="10">Thioredoxin-dependent peroxiredoxin Bcp</fullName>
    </alternativeName>
</protein>
<name>A0A0D7F8I1_RHOPL</name>
<comment type="catalytic activity">
    <reaction evidence="11">
        <text>a hydroperoxide + [thioredoxin]-dithiol = an alcohol + [thioredoxin]-disulfide + H2O</text>
        <dbReference type="Rhea" id="RHEA:62620"/>
        <dbReference type="Rhea" id="RHEA-COMP:10698"/>
        <dbReference type="Rhea" id="RHEA-COMP:10700"/>
        <dbReference type="ChEBI" id="CHEBI:15377"/>
        <dbReference type="ChEBI" id="CHEBI:29950"/>
        <dbReference type="ChEBI" id="CHEBI:30879"/>
        <dbReference type="ChEBI" id="CHEBI:35924"/>
        <dbReference type="ChEBI" id="CHEBI:50058"/>
        <dbReference type="EC" id="1.11.1.24"/>
    </reaction>
</comment>
<evidence type="ECO:0000256" key="7">
    <source>
        <dbReference type="ARBA" id="ARBA00023284"/>
    </source>
</evidence>
<accession>A0A0D7F8I1</accession>
<evidence type="ECO:0000256" key="10">
    <source>
        <dbReference type="ARBA" id="ARBA00042639"/>
    </source>
</evidence>
<dbReference type="GO" id="GO:0005737">
    <property type="term" value="C:cytoplasm"/>
    <property type="evidence" value="ECO:0007669"/>
    <property type="project" value="TreeGrafter"/>
</dbReference>
<dbReference type="SUPFAM" id="SSF52833">
    <property type="entry name" value="Thioredoxin-like"/>
    <property type="match status" value="1"/>
</dbReference>
<evidence type="ECO:0000256" key="2">
    <source>
        <dbReference type="ARBA" id="ARBA00013017"/>
    </source>
</evidence>
<dbReference type="InterPro" id="IPR013766">
    <property type="entry name" value="Thioredoxin_domain"/>
</dbReference>
<evidence type="ECO:0000256" key="8">
    <source>
        <dbReference type="ARBA" id="ARBA00032824"/>
    </source>
</evidence>
<comment type="function">
    <text evidence="1">Thiol-specific peroxidase that catalyzes the reduction of hydrogen peroxide and organic hydroperoxides to water and alcohols, respectively. Plays a role in cell protection against oxidative stress by detoxifying peroxides and as sensor of hydrogen peroxide-mediated signaling events.</text>
</comment>
<dbReference type="Proteomes" id="UP000032515">
    <property type="component" value="Unassembled WGS sequence"/>
</dbReference>
<evidence type="ECO:0000313" key="14">
    <source>
        <dbReference type="Proteomes" id="UP000032515"/>
    </source>
</evidence>
<evidence type="ECO:0000256" key="5">
    <source>
        <dbReference type="ARBA" id="ARBA00023002"/>
    </source>
</evidence>
<dbReference type="PANTHER" id="PTHR42801:SF7">
    <property type="entry name" value="SLL1159 PROTEIN"/>
    <property type="match status" value="1"/>
</dbReference>
<dbReference type="PROSITE" id="PS51352">
    <property type="entry name" value="THIOREDOXIN_2"/>
    <property type="match status" value="1"/>
</dbReference>
<dbReference type="GO" id="GO:0008379">
    <property type="term" value="F:thioredoxin peroxidase activity"/>
    <property type="evidence" value="ECO:0007669"/>
    <property type="project" value="TreeGrafter"/>
</dbReference>
<dbReference type="EC" id="1.11.1.24" evidence="2"/>
<dbReference type="OrthoDB" id="9809746at2"/>
<dbReference type="PANTHER" id="PTHR42801">
    <property type="entry name" value="THIOREDOXIN-DEPENDENT PEROXIDE REDUCTASE"/>
    <property type="match status" value="1"/>
</dbReference>
<evidence type="ECO:0000256" key="3">
    <source>
        <dbReference type="ARBA" id="ARBA00022559"/>
    </source>
</evidence>
<comment type="caution">
    <text evidence="13">The sequence shown here is derived from an EMBL/GenBank/DDBJ whole genome shotgun (WGS) entry which is preliminary data.</text>
</comment>
<dbReference type="Gene3D" id="3.40.30.10">
    <property type="entry name" value="Glutaredoxin"/>
    <property type="match status" value="1"/>
</dbReference>
<dbReference type="RefSeq" id="WP_044404548.1">
    <property type="nucleotide sequence ID" value="NZ_JXXE01000023.1"/>
</dbReference>
<sequence>MTLQETLATIAKSGLPLQGKLDAFKFEFDNNLAPPAAVEALHRSTDELIASGAQSRALKVGDVAPEFTLPDPDGNPVASKVVLANGPLVVTFYRGAWCPFCNFDLSALEEARSEIELRGATLVAISQQTAPNSRKSQRQNGLGFPILGDHGGEIAAQFGVRWTLPGYLREVQKALGADLAQFNGEDSWTLPMPARYVIAQDGTIVYAEVNADYTRRPEPSAIFPVLEQLSHRQVA</sequence>
<evidence type="ECO:0000313" key="13">
    <source>
        <dbReference type="EMBL" id="KIZ48027.1"/>
    </source>
</evidence>
<reference evidence="13 14" key="1">
    <citation type="submission" date="2014-11" db="EMBL/GenBank/DDBJ databases">
        <title>Genomics and ecophysiology of heterotrophic nitrogen fixing bacteria isolated from estuarine surface water.</title>
        <authorList>
            <person name="Bentzon-Tilia M."/>
            <person name="Severin I."/>
            <person name="Hansen L.H."/>
            <person name="Riemann L."/>
        </authorList>
    </citation>
    <scope>NUCLEOTIDE SEQUENCE [LARGE SCALE GENOMIC DNA]</scope>
    <source>
        <strain evidence="13 14">BAL398</strain>
    </source>
</reference>
<feature type="domain" description="Thioredoxin" evidence="12">
    <location>
        <begin position="58"/>
        <end position="231"/>
    </location>
</feature>
<dbReference type="InterPro" id="IPR050924">
    <property type="entry name" value="Peroxiredoxin_BCP/PrxQ"/>
</dbReference>
<keyword evidence="5" id="KW-0560">Oxidoreductase</keyword>
<evidence type="ECO:0000256" key="4">
    <source>
        <dbReference type="ARBA" id="ARBA00022862"/>
    </source>
</evidence>
<dbReference type="AlphaFoldDB" id="A0A0D7F8I1"/>
<keyword evidence="6" id="KW-1015">Disulfide bond</keyword>
<proteinExistence type="inferred from homology"/>
<evidence type="ECO:0000256" key="9">
    <source>
        <dbReference type="ARBA" id="ARBA00038489"/>
    </source>
</evidence>
<comment type="similarity">
    <text evidence="9">Belongs to the peroxiredoxin family. BCP/PrxQ subfamily.</text>
</comment>
<evidence type="ECO:0000259" key="12">
    <source>
        <dbReference type="PROSITE" id="PS51352"/>
    </source>
</evidence>
<dbReference type="InterPro" id="IPR036249">
    <property type="entry name" value="Thioredoxin-like_sf"/>
</dbReference>
<keyword evidence="3" id="KW-0575">Peroxidase</keyword>
<dbReference type="Pfam" id="PF00578">
    <property type="entry name" value="AhpC-TSA"/>
    <property type="match status" value="1"/>
</dbReference>